<dbReference type="GO" id="GO:0005886">
    <property type="term" value="C:plasma membrane"/>
    <property type="evidence" value="ECO:0007669"/>
    <property type="project" value="UniProtKB-SubCell"/>
</dbReference>
<evidence type="ECO:0000256" key="9">
    <source>
        <dbReference type="SAM" id="MobiDB-lite"/>
    </source>
</evidence>
<feature type="region of interest" description="Disordered" evidence="9">
    <location>
        <begin position="310"/>
        <end position="335"/>
    </location>
</feature>
<evidence type="ECO:0000256" key="5">
    <source>
        <dbReference type="ARBA" id="ARBA00022729"/>
    </source>
</evidence>
<reference evidence="12" key="1">
    <citation type="submission" date="2013-02" db="EMBL/GenBank/DDBJ databases">
        <authorList>
            <person name="Cross G.A.M."/>
            <person name="Kim H.-S."/>
            <person name="Wickstead B."/>
        </authorList>
    </citation>
    <scope>NUCLEOTIDE SEQUENCE</scope>
    <source>
        <strain evidence="12">Lister 427</strain>
    </source>
</reference>
<feature type="region of interest" description="Disordered" evidence="9">
    <location>
        <begin position="1"/>
        <end position="32"/>
    </location>
</feature>
<comment type="subcellular location">
    <subcellularLocation>
        <location evidence="2">Cell membrane</location>
        <topology evidence="2">Lipid-anchor</topology>
        <topology evidence="2">GPI-anchor</topology>
    </subcellularLocation>
</comment>
<evidence type="ECO:0000313" key="12">
    <source>
        <dbReference type="EMBL" id="AGH59107.1"/>
    </source>
</evidence>
<evidence type="ECO:0000256" key="8">
    <source>
        <dbReference type="ARBA" id="ARBA00023288"/>
    </source>
</evidence>
<dbReference type="InterPro" id="IPR025932">
    <property type="entry name" value="Trypano_VSG_B_N_dom"/>
</dbReference>
<keyword evidence="6" id="KW-0472">Membrane</keyword>
<evidence type="ECO:0000256" key="7">
    <source>
        <dbReference type="ARBA" id="ARBA00023180"/>
    </source>
</evidence>
<proteinExistence type="predicted"/>
<accession>M4SWJ1</accession>
<reference evidence="12" key="2">
    <citation type="journal article" date="2014" name="Mol. Biochem. Parasitol.">
        <title>Capturing the variant surface glycoprotein repertoire (the VSGnome) of Trypanosoma brucei Lister 427.</title>
        <authorList>
            <person name="Cross G.A."/>
            <person name="Kim H.S."/>
            <person name="Wickstead B."/>
        </authorList>
    </citation>
    <scope>NUCLEOTIDE SEQUENCE</scope>
    <source>
        <strain evidence="12">Lister 427</strain>
    </source>
</reference>
<dbReference type="Pfam" id="PF13206">
    <property type="entry name" value="VSG_B"/>
    <property type="match status" value="1"/>
</dbReference>
<dbReference type="EMBL" id="KC611676">
    <property type="protein sequence ID" value="AGH59107.1"/>
    <property type="molecule type" value="Genomic_DNA"/>
</dbReference>
<feature type="non-terminal residue" evidence="12">
    <location>
        <position position="1"/>
    </location>
</feature>
<feature type="compositionally biased region" description="Basic and acidic residues" evidence="9">
    <location>
        <begin position="364"/>
        <end position="397"/>
    </location>
</feature>
<dbReference type="VEuPathDB" id="TriTrypDB:Tb427_000384300"/>
<comment type="function">
    <text evidence="1">VSG forms a coat on the surface of the parasite. The trypanosome evades the immune response of the host by expressing a series of antigenically distinct VSGs from an estimated 1000 VSG genes.</text>
</comment>
<keyword evidence="5" id="KW-0732">Signal</keyword>
<evidence type="ECO:0000256" key="6">
    <source>
        <dbReference type="ARBA" id="ARBA00023136"/>
    </source>
</evidence>
<sequence>MSVAAKEWQNRFYKRATGNAPPTATKKPENLSPEWNSKWEAWTAAAIAVNAQPPTEPLLKDASIGDLSSTQRSMASIELSKIAEAAFDIYTNAKAQKAAKPDNEILKTLRSAVNGENTGEATTTDGTKAFSAANQAYTAACSSGAPAKATKTVLGALFCLCVVPDSQSNKPCVAEATHPTWDSGDEEPKSATYTLLRNLCPTVKQQTLTAAKLQQAISQLSALFTGKTTAAYIGEQGDSCNGSNNGACIKYAGAAQAGIPNLDSITWLTALNTVTQDISDRQAANRQATQATEELAHLKRMAKQIIAHAHLTPKEGHDTQPTKQTDKLTNKAATDEDCNAAKDNQESCENLKEKNCALKKQAKKKVEDRDKKHGEPQSWCEKHGTDKTACENDKTDGKQNCAFSKGKNGDKPEKEKFRNGSFLVNRKFAPIDAVFVSFVPR</sequence>
<dbReference type="GO" id="GO:0098552">
    <property type="term" value="C:side of membrane"/>
    <property type="evidence" value="ECO:0007669"/>
    <property type="project" value="UniProtKB-KW"/>
</dbReference>
<keyword evidence="7" id="KW-0325">Glycoprotein</keyword>
<dbReference type="VEuPathDB" id="TriTrypDB:Tbg972.8.40"/>
<protein>
    <submittedName>
        <fullName evidence="12">Variant surface glycoprotein 3059</fullName>
    </submittedName>
</protein>
<feature type="domain" description="Trypanosome variant surface glycoprotein C-terminal" evidence="10">
    <location>
        <begin position="353"/>
        <end position="439"/>
    </location>
</feature>
<dbReference type="AlphaFoldDB" id="M4SWJ1"/>
<name>M4SWJ1_9TRYP</name>
<feature type="compositionally biased region" description="Basic and acidic residues" evidence="9">
    <location>
        <begin position="312"/>
        <end position="329"/>
    </location>
</feature>
<evidence type="ECO:0000259" key="11">
    <source>
        <dbReference type="Pfam" id="PF13206"/>
    </source>
</evidence>
<keyword evidence="3" id="KW-1003">Cell membrane</keyword>
<evidence type="ECO:0000256" key="4">
    <source>
        <dbReference type="ARBA" id="ARBA00022622"/>
    </source>
</evidence>
<dbReference type="Pfam" id="PF10659">
    <property type="entry name" value="Trypan_glycop_C"/>
    <property type="match status" value="1"/>
</dbReference>
<evidence type="ECO:0000259" key="10">
    <source>
        <dbReference type="Pfam" id="PF10659"/>
    </source>
</evidence>
<organism evidence="12">
    <name type="scientific">Trypanosoma brucei</name>
    <dbReference type="NCBI Taxonomy" id="5691"/>
    <lineage>
        <taxon>Eukaryota</taxon>
        <taxon>Discoba</taxon>
        <taxon>Euglenozoa</taxon>
        <taxon>Kinetoplastea</taxon>
        <taxon>Metakinetoplastina</taxon>
        <taxon>Trypanosomatida</taxon>
        <taxon>Trypanosomatidae</taxon>
        <taxon>Trypanosoma</taxon>
    </lineage>
</organism>
<dbReference type="InterPro" id="IPR019609">
    <property type="entry name" value="Variant_surf_glycoprt_trypan_C"/>
</dbReference>
<keyword evidence="4" id="KW-0336">GPI-anchor</keyword>
<feature type="domain" description="Trypanosome variant surface glycoprotein B-type N-terminal" evidence="11">
    <location>
        <begin position="1"/>
        <end position="296"/>
    </location>
</feature>
<feature type="region of interest" description="Disordered" evidence="9">
    <location>
        <begin position="360"/>
        <end position="415"/>
    </location>
</feature>
<evidence type="ECO:0000256" key="2">
    <source>
        <dbReference type="ARBA" id="ARBA00004609"/>
    </source>
</evidence>
<keyword evidence="8" id="KW-0449">Lipoprotein</keyword>
<evidence type="ECO:0000256" key="1">
    <source>
        <dbReference type="ARBA" id="ARBA00002523"/>
    </source>
</evidence>
<evidence type="ECO:0000256" key="3">
    <source>
        <dbReference type="ARBA" id="ARBA00022475"/>
    </source>
</evidence>